<keyword evidence="2" id="KW-1185">Reference proteome</keyword>
<sequence length="206" mass="23090">MAESTPDACVVRSRACSGLALPFLCMRHRCCRRHYPHHQCLPPRPFRWQHHPKVQGSPMQTDQVAVPKEDAVVAAAPDANGSSGSPKRVRIFEGGFKSNEAYTYVRGRGRGKYVCEECGIRCKKPSMLKKHIRTHTDLRPFSCHHCCFAFKTKGNLTKHMKSKAHHKKCTELGILPVPTTVDDSTQVDADTLARQANFQCPPRALT</sequence>
<comment type="caution">
    <text evidence="1">The sequence shown here is derived from an EMBL/GenBank/DDBJ whole genome shotgun (WGS) entry which is preliminary data.</text>
</comment>
<gene>
    <name evidence="1" type="ORF">HPB50_002320</name>
</gene>
<protein>
    <submittedName>
        <fullName evidence="1">Uncharacterized protein</fullName>
    </submittedName>
</protein>
<name>A0ACB7RZX1_HYAAI</name>
<evidence type="ECO:0000313" key="2">
    <source>
        <dbReference type="Proteomes" id="UP000821845"/>
    </source>
</evidence>
<evidence type="ECO:0000313" key="1">
    <source>
        <dbReference type="EMBL" id="KAH6927359.1"/>
    </source>
</evidence>
<dbReference type="EMBL" id="CM023486">
    <property type="protein sequence ID" value="KAH6927359.1"/>
    <property type="molecule type" value="Genomic_DNA"/>
</dbReference>
<reference evidence="1" key="1">
    <citation type="submission" date="2020-05" db="EMBL/GenBank/DDBJ databases">
        <title>Large-scale comparative analyses of tick genomes elucidate their genetic diversity and vector capacities.</title>
        <authorList>
            <person name="Jia N."/>
            <person name="Wang J."/>
            <person name="Shi W."/>
            <person name="Du L."/>
            <person name="Sun Y."/>
            <person name="Zhan W."/>
            <person name="Jiang J."/>
            <person name="Wang Q."/>
            <person name="Zhang B."/>
            <person name="Ji P."/>
            <person name="Sakyi L.B."/>
            <person name="Cui X."/>
            <person name="Yuan T."/>
            <person name="Jiang B."/>
            <person name="Yang W."/>
            <person name="Lam T.T.-Y."/>
            <person name="Chang Q."/>
            <person name="Ding S."/>
            <person name="Wang X."/>
            <person name="Zhu J."/>
            <person name="Ruan X."/>
            <person name="Zhao L."/>
            <person name="Wei J."/>
            <person name="Que T."/>
            <person name="Du C."/>
            <person name="Cheng J."/>
            <person name="Dai P."/>
            <person name="Han X."/>
            <person name="Huang E."/>
            <person name="Gao Y."/>
            <person name="Liu J."/>
            <person name="Shao H."/>
            <person name="Ye R."/>
            <person name="Li L."/>
            <person name="Wei W."/>
            <person name="Wang X."/>
            <person name="Wang C."/>
            <person name="Yang T."/>
            <person name="Huo Q."/>
            <person name="Li W."/>
            <person name="Guo W."/>
            <person name="Chen H."/>
            <person name="Zhou L."/>
            <person name="Ni X."/>
            <person name="Tian J."/>
            <person name="Zhou Y."/>
            <person name="Sheng Y."/>
            <person name="Liu T."/>
            <person name="Pan Y."/>
            <person name="Xia L."/>
            <person name="Li J."/>
            <person name="Zhao F."/>
            <person name="Cao W."/>
        </authorList>
    </citation>
    <scope>NUCLEOTIDE SEQUENCE</scope>
    <source>
        <strain evidence="1">Hyas-2018</strain>
    </source>
</reference>
<proteinExistence type="predicted"/>
<organism evidence="1 2">
    <name type="scientific">Hyalomma asiaticum</name>
    <name type="common">Tick</name>
    <dbReference type="NCBI Taxonomy" id="266040"/>
    <lineage>
        <taxon>Eukaryota</taxon>
        <taxon>Metazoa</taxon>
        <taxon>Ecdysozoa</taxon>
        <taxon>Arthropoda</taxon>
        <taxon>Chelicerata</taxon>
        <taxon>Arachnida</taxon>
        <taxon>Acari</taxon>
        <taxon>Parasitiformes</taxon>
        <taxon>Ixodida</taxon>
        <taxon>Ixodoidea</taxon>
        <taxon>Ixodidae</taxon>
        <taxon>Hyalomminae</taxon>
        <taxon>Hyalomma</taxon>
    </lineage>
</organism>
<accession>A0ACB7RZX1</accession>
<dbReference type="Proteomes" id="UP000821845">
    <property type="component" value="Chromosome 6"/>
</dbReference>